<dbReference type="AlphaFoldDB" id="A0AAD6S600"/>
<dbReference type="EMBL" id="JARJCM010000240">
    <property type="protein sequence ID" value="KAJ7021182.1"/>
    <property type="molecule type" value="Genomic_DNA"/>
</dbReference>
<name>A0AAD6S600_9AGAR</name>
<gene>
    <name evidence="1" type="ORF">C8F04DRAFT_1195785</name>
</gene>
<comment type="caution">
    <text evidence="1">The sequence shown here is derived from an EMBL/GenBank/DDBJ whole genome shotgun (WGS) entry which is preliminary data.</text>
</comment>
<protein>
    <submittedName>
        <fullName evidence="1">Uncharacterized protein</fullName>
    </submittedName>
</protein>
<dbReference type="Proteomes" id="UP001218188">
    <property type="component" value="Unassembled WGS sequence"/>
</dbReference>
<evidence type="ECO:0000313" key="1">
    <source>
        <dbReference type="EMBL" id="KAJ7021182.1"/>
    </source>
</evidence>
<keyword evidence="2" id="KW-1185">Reference proteome</keyword>
<accession>A0AAD6S600</accession>
<evidence type="ECO:0000313" key="2">
    <source>
        <dbReference type="Proteomes" id="UP001218188"/>
    </source>
</evidence>
<sequence length="297" mass="33618">MPKNATIPRETVTTWQRNNFWRKSHNAGTRSSDITETRNDCNTISPLRASLLPSRPVCNISAIDLVPPPYQTQFNLGPTARFPEPIPKFGFIMLLKSIYYKFKALLPFLRDRFTAPIHPSHIANEKCKAHSTLFCGCVPGRTLRAHPGRAQSHRQSRNFGRPEPQIESQSVGLTIVGCEIEADSLRFIKEFMRAESQRKIFVFNLTETLMVLKVSVYKKVSQLQYIVLYSPHQEPVLHVRVTTIWARGVVVERARAVSGGGTCILTERIIFQAERGNHWQCAVRGEGRRLPGAGLNQ</sequence>
<organism evidence="1 2">
    <name type="scientific">Mycena alexandri</name>
    <dbReference type="NCBI Taxonomy" id="1745969"/>
    <lineage>
        <taxon>Eukaryota</taxon>
        <taxon>Fungi</taxon>
        <taxon>Dikarya</taxon>
        <taxon>Basidiomycota</taxon>
        <taxon>Agaricomycotina</taxon>
        <taxon>Agaricomycetes</taxon>
        <taxon>Agaricomycetidae</taxon>
        <taxon>Agaricales</taxon>
        <taxon>Marasmiineae</taxon>
        <taxon>Mycenaceae</taxon>
        <taxon>Mycena</taxon>
    </lineage>
</organism>
<reference evidence="1" key="1">
    <citation type="submission" date="2023-03" db="EMBL/GenBank/DDBJ databases">
        <title>Massive genome expansion in bonnet fungi (Mycena s.s.) driven by repeated elements and novel gene families across ecological guilds.</title>
        <authorList>
            <consortium name="Lawrence Berkeley National Laboratory"/>
            <person name="Harder C.B."/>
            <person name="Miyauchi S."/>
            <person name="Viragh M."/>
            <person name="Kuo A."/>
            <person name="Thoen E."/>
            <person name="Andreopoulos B."/>
            <person name="Lu D."/>
            <person name="Skrede I."/>
            <person name="Drula E."/>
            <person name="Henrissat B."/>
            <person name="Morin E."/>
            <person name="Kohler A."/>
            <person name="Barry K."/>
            <person name="LaButti K."/>
            <person name="Morin E."/>
            <person name="Salamov A."/>
            <person name="Lipzen A."/>
            <person name="Mereny Z."/>
            <person name="Hegedus B."/>
            <person name="Baldrian P."/>
            <person name="Stursova M."/>
            <person name="Weitz H."/>
            <person name="Taylor A."/>
            <person name="Grigoriev I.V."/>
            <person name="Nagy L.G."/>
            <person name="Martin F."/>
            <person name="Kauserud H."/>
        </authorList>
    </citation>
    <scope>NUCLEOTIDE SEQUENCE</scope>
    <source>
        <strain evidence="1">CBHHK200</strain>
    </source>
</reference>
<proteinExistence type="predicted"/>